<proteinExistence type="predicted"/>
<accession>A0ABS7BND9</accession>
<reference evidence="10 11" key="1">
    <citation type="submission" date="2021-07" db="EMBL/GenBank/DDBJ databases">
        <title>Sphingomonas sp.</title>
        <authorList>
            <person name="Feng G."/>
            <person name="Li J."/>
            <person name="Pan M."/>
        </authorList>
    </citation>
    <scope>NUCLEOTIDE SEQUENCE [LARGE SCALE GENOMIC DNA]</scope>
    <source>
        <strain evidence="10 11">RRHST34</strain>
    </source>
</reference>
<name>A0ABS7BND9_9SPHN</name>
<keyword evidence="2" id="KW-0902">Two-component regulatory system</keyword>
<evidence type="ECO:0000259" key="8">
    <source>
        <dbReference type="PROSITE" id="PS50110"/>
    </source>
</evidence>
<dbReference type="PROSITE" id="PS50110">
    <property type="entry name" value="RESPONSE_REGULATORY"/>
    <property type="match status" value="1"/>
</dbReference>
<evidence type="ECO:0000256" key="7">
    <source>
        <dbReference type="PROSITE-ProRule" id="PRU01091"/>
    </source>
</evidence>
<organism evidence="10 11">
    <name type="scientific">Sphingomonas citri</name>
    <dbReference type="NCBI Taxonomy" id="2862499"/>
    <lineage>
        <taxon>Bacteria</taxon>
        <taxon>Pseudomonadati</taxon>
        <taxon>Pseudomonadota</taxon>
        <taxon>Alphaproteobacteria</taxon>
        <taxon>Sphingomonadales</taxon>
        <taxon>Sphingomonadaceae</taxon>
        <taxon>Sphingomonas</taxon>
    </lineage>
</organism>
<dbReference type="PROSITE" id="PS51755">
    <property type="entry name" value="OMPR_PHOB"/>
    <property type="match status" value="1"/>
</dbReference>
<evidence type="ECO:0000256" key="1">
    <source>
        <dbReference type="ARBA" id="ARBA00022553"/>
    </source>
</evidence>
<keyword evidence="4 7" id="KW-0238">DNA-binding</keyword>
<dbReference type="CDD" id="cd00383">
    <property type="entry name" value="trans_reg_C"/>
    <property type="match status" value="1"/>
</dbReference>
<dbReference type="EMBL" id="JAHXZN010000002">
    <property type="protein sequence ID" value="MBW6531137.1"/>
    <property type="molecule type" value="Genomic_DNA"/>
</dbReference>
<gene>
    <name evidence="10" type="ORF">KZ820_10355</name>
</gene>
<dbReference type="PANTHER" id="PTHR48111">
    <property type="entry name" value="REGULATOR OF RPOS"/>
    <property type="match status" value="1"/>
</dbReference>
<dbReference type="Proteomes" id="UP000759103">
    <property type="component" value="Unassembled WGS sequence"/>
</dbReference>
<dbReference type="InterPro" id="IPR011006">
    <property type="entry name" value="CheY-like_superfamily"/>
</dbReference>
<dbReference type="Pfam" id="PF00072">
    <property type="entry name" value="Response_reg"/>
    <property type="match status" value="1"/>
</dbReference>
<dbReference type="Gene3D" id="1.10.10.10">
    <property type="entry name" value="Winged helix-like DNA-binding domain superfamily/Winged helix DNA-binding domain"/>
    <property type="match status" value="1"/>
</dbReference>
<dbReference type="InterPro" id="IPR001789">
    <property type="entry name" value="Sig_transdc_resp-reg_receiver"/>
</dbReference>
<feature type="modified residue" description="4-aspartylphosphate" evidence="6">
    <location>
        <position position="51"/>
    </location>
</feature>
<protein>
    <submittedName>
        <fullName evidence="10">Response regulator transcription factor</fullName>
    </submittedName>
</protein>
<dbReference type="InterPro" id="IPR036388">
    <property type="entry name" value="WH-like_DNA-bd_sf"/>
</dbReference>
<dbReference type="SMART" id="SM00448">
    <property type="entry name" value="REC"/>
    <property type="match status" value="1"/>
</dbReference>
<evidence type="ECO:0000313" key="10">
    <source>
        <dbReference type="EMBL" id="MBW6531137.1"/>
    </source>
</evidence>
<keyword evidence="11" id="KW-1185">Reference proteome</keyword>
<evidence type="ECO:0000256" key="2">
    <source>
        <dbReference type="ARBA" id="ARBA00023012"/>
    </source>
</evidence>
<comment type="caution">
    <text evidence="10">The sequence shown here is derived from an EMBL/GenBank/DDBJ whole genome shotgun (WGS) entry which is preliminary data.</text>
</comment>
<evidence type="ECO:0000256" key="4">
    <source>
        <dbReference type="ARBA" id="ARBA00023125"/>
    </source>
</evidence>
<dbReference type="CDD" id="cd17574">
    <property type="entry name" value="REC_OmpR"/>
    <property type="match status" value="1"/>
</dbReference>
<dbReference type="RefSeq" id="WP_219748517.1">
    <property type="nucleotide sequence ID" value="NZ_JAHXZN010000002.1"/>
</dbReference>
<sequence length="226" mass="24982">MKLLIVEDDEDYAAALREDLVALDHQVTVADNGRDALLALERDRYDAVILDRMLPQVDGAAVVRLARERGQTLPVLMLSALGRSVEKVDGLEAGADDYVVKPTPASEIEARLRALLRARGWQQQGGEGDTLRAGDIVVSPGQHRAWRNGRALDLAKLEFGLLAELARHAGSYLTRAMLIERVWGYDFEPSTNIVDVQVRSLRRKLCAPGETDPIVTKRSVGYMLRA</sequence>
<evidence type="ECO:0000259" key="9">
    <source>
        <dbReference type="PROSITE" id="PS51755"/>
    </source>
</evidence>
<keyword evidence="1 6" id="KW-0597">Phosphoprotein</keyword>
<keyword evidence="3" id="KW-0805">Transcription regulation</keyword>
<dbReference type="InterPro" id="IPR039420">
    <property type="entry name" value="WalR-like"/>
</dbReference>
<keyword evidence="5" id="KW-0804">Transcription</keyword>
<feature type="DNA-binding region" description="OmpR/PhoB-type" evidence="7">
    <location>
        <begin position="128"/>
        <end position="226"/>
    </location>
</feature>
<dbReference type="SMART" id="SM00862">
    <property type="entry name" value="Trans_reg_C"/>
    <property type="match status" value="1"/>
</dbReference>
<dbReference type="Pfam" id="PF00486">
    <property type="entry name" value="Trans_reg_C"/>
    <property type="match status" value="1"/>
</dbReference>
<feature type="domain" description="OmpR/PhoB-type" evidence="9">
    <location>
        <begin position="128"/>
        <end position="226"/>
    </location>
</feature>
<evidence type="ECO:0000256" key="3">
    <source>
        <dbReference type="ARBA" id="ARBA00023015"/>
    </source>
</evidence>
<dbReference type="InterPro" id="IPR001867">
    <property type="entry name" value="OmpR/PhoB-type_DNA-bd"/>
</dbReference>
<dbReference type="SUPFAM" id="SSF46894">
    <property type="entry name" value="C-terminal effector domain of the bipartite response regulators"/>
    <property type="match status" value="1"/>
</dbReference>
<feature type="domain" description="Response regulatory" evidence="8">
    <location>
        <begin position="2"/>
        <end position="116"/>
    </location>
</feature>
<dbReference type="PANTHER" id="PTHR48111:SF22">
    <property type="entry name" value="REGULATOR OF RPOS"/>
    <property type="match status" value="1"/>
</dbReference>
<evidence type="ECO:0000256" key="5">
    <source>
        <dbReference type="ARBA" id="ARBA00023163"/>
    </source>
</evidence>
<dbReference type="SUPFAM" id="SSF52172">
    <property type="entry name" value="CheY-like"/>
    <property type="match status" value="1"/>
</dbReference>
<evidence type="ECO:0000256" key="6">
    <source>
        <dbReference type="PROSITE-ProRule" id="PRU00169"/>
    </source>
</evidence>
<dbReference type="Gene3D" id="3.40.50.2300">
    <property type="match status" value="1"/>
</dbReference>
<evidence type="ECO:0000313" key="11">
    <source>
        <dbReference type="Proteomes" id="UP000759103"/>
    </source>
</evidence>
<dbReference type="InterPro" id="IPR016032">
    <property type="entry name" value="Sig_transdc_resp-reg_C-effctor"/>
</dbReference>